<feature type="repeat" description="ANK" evidence="3">
    <location>
        <begin position="676"/>
        <end position="708"/>
    </location>
</feature>
<dbReference type="PROSITE" id="PS50088">
    <property type="entry name" value="ANK_REPEAT"/>
    <property type="match status" value="21"/>
</dbReference>
<sequence length="1043" mass="112434">MVVLKIRDQPALLKAIFNVDPDEVRSLVFKKEDVNVQDNEKRTPLHAAAYLGDAEIIELLILSGARVNAKDNKWLTPLHRAVASCSEEAVQVLLKHSADVNARDKNWQTPLHVAAANKAVRCAEALVPLLSNVNVSDRAGRTALHHAAFSGHLEMVRLLLSRGANINAFDKKDRRAIHWAAYMGHMEVVKLLVSHGAEVTCKDKKAYTPLHAAASSGMISVVKYLLDLGVDPNAYGNTPLHVACYNGQDVVVNELIECGANVNQVNEKGFAPLHFTAASRHGALCLELLVGNGADVNIKSKDGKTPLHMTAIHGRFSRSQAIIQNGAEIDCEDKNGNTPLHIAARYGHELLINTLITNGADTAKRGVHGMFPLHLAALSGFSDCCRKLLSSGKLYHCSDSHLCLPGFDIDTPDDFGRTCLHAAAAAANCNYQCLFALVGSGANVNELDKRGCTPLHYAAASDADGNLSRSLTRCLEYLLRNDANPGLRDNQGYNAVHYASAYGHRLWTDILNDSDVRAPVSPLHLAAYHGHHQALEVLVQSLLDLDVRTAQGHTPLDLAAFKGHVECVDVLINQGASILVKDYTLKRTPIHHHIFNYSGHPYSHDTYICLLFCLAATNGHSECLRLLIGNADLQSAVDIQDGIGQTPLMLSVLGGHTECVYSLINKGANVDAKDKRGRTALHRGAVTGHEECVEALLQHNASFMVRDCRGRSPVHLAAACGHVGVLGGLLHAAQSVVTIPVITDHQGYTPLHWACYNGHDTCVEVLLEQELFHKTEGNTFSPLHCAVINDNEGAAEMLIDTLSPAIVNSTDSKNRTPLHAAAFTDHVECLQLLLGHNAQVNCVDAGGKTPLMMAAENGQTNAVEVLVSSAKADLTLQDANKNTALHLACSKVRNTLFYVLILHKLYASSIDCVIAALQTPLHVAAKNGLTVVVQELLAKGASVLAVDENGYTPALACAPNKDVADCLALILATMMPVSPGGGAVPSLTFSAINHYTSPSKSVTFDSLPMLRSDHSSYCNYNSIGRHDGFYKDDELNDSDSETY</sequence>
<feature type="repeat" description="ANK" evidence="3">
    <location>
        <begin position="813"/>
        <end position="845"/>
    </location>
</feature>
<feature type="repeat" description="ANK" evidence="3">
    <location>
        <begin position="139"/>
        <end position="171"/>
    </location>
</feature>
<feature type="repeat" description="ANK" evidence="3">
    <location>
        <begin position="916"/>
        <end position="948"/>
    </location>
</feature>
<feature type="repeat" description="ANK" evidence="3">
    <location>
        <begin position="846"/>
        <end position="868"/>
    </location>
</feature>
<feature type="repeat" description="ANK" evidence="3">
    <location>
        <begin position="551"/>
        <end position="583"/>
    </location>
</feature>
<feature type="repeat" description="ANK" evidence="3">
    <location>
        <begin position="172"/>
        <end position="204"/>
    </location>
</feature>
<reference evidence="4" key="1">
    <citation type="submission" date="2025-08" db="UniProtKB">
        <authorList>
            <consortium name="Ensembl"/>
        </authorList>
    </citation>
    <scope>IDENTIFICATION</scope>
</reference>
<evidence type="ECO:0000256" key="1">
    <source>
        <dbReference type="ARBA" id="ARBA00022737"/>
    </source>
</evidence>
<feature type="repeat" description="ANK" evidence="3">
    <location>
        <begin position="368"/>
        <end position="400"/>
    </location>
</feature>
<protein>
    <submittedName>
        <fullName evidence="4">Ankyrin repeat domain 28b</fullName>
    </submittedName>
</protein>
<dbReference type="InterPro" id="IPR036770">
    <property type="entry name" value="Ankyrin_rpt-contain_sf"/>
</dbReference>
<evidence type="ECO:0000313" key="5">
    <source>
        <dbReference type="Proteomes" id="UP000694701"/>
    </source>
</evidence>
<feature type="repeat" description="ANK" evidence="3">
    <location>
        <begin position="73"/>
        <end position="105"/>
    </location>
</feature>
<feature type="repeat" description="ANK" evidence="3">
    <location>
        <begin position="235"/>
        <end position="267"/>
    </location>
</feature>
<evidence type="ECO:0000256" key="3">
    <source>
        <dbReference type="PROSITE-ProRule" id="PRU00023"/>
    </source>
</evidence>
<proteinExistence type="predicted"/>
<name>A0A8C2DCV5_CYPCA</name>
<dbReference type="PRINTS" id="PR01415">
    <property type="entry name" value="ANKYRIN"/>
</dbReference>
<feature type="repeat" description="ANK" evidence="3">
    <location>
        <begin position="268"/>
        <end position="301"/>
    </location>
</feature>
<feature type="repeat" description="ANK" evidence="3">
    <location>
        <begin position="205"/>
        <end position="237"/>
    </location>
</feature>
<dbReference type="Pfam" id="PF00023">
    <property type="entry name" value="Ank"/>
    <property type="match status" value="1"/>
</dbReference>
<dbReference type="Gene3D" id="1.25.40.20">
    <property type="entry name" value="Ankyrin repeat-containing domain"/>
    <property type="match status" value="12"/>
</dbReference>
<feature type="repeat" description="ANK" evidence="3">
    <location>
        <begin position="40"/>
        <end position="72"/>
    </location>
</feature>
<dbReference type="PANTHER" id="PTHR24198">
    <property type="entry name" value="ANKYRIN REPEAT AND PROTEIN KINASE DOMAIN-CONTAINING PROTEIN"/>
    <property type="match status" value="1"/>
</dbReference>
<dbReference type="InterPro" id="IPR002110">
    <property type="entry name" value="Ankyrin_rpt"/>
</dbReference>
<feature type="repeat" description="ANK" evidence="3">
    <location>
        <begin position="746"/>
        <end position="768"/>
    </location>
</feature>
<dbReference type="PANTHER" id="PTHR24198:SF192">
    <property type="entry name" value="SERINE_THREONINE-PROTEIN PHOSPHATASE 6 REGULATORY ANKYRIN REPEAT SUBUNIT A"/>
    <property type="match status" value="1"/>
</dbReference>
<dbReference type="PROSITE" id="PS50297">
    <property type="entry name" value="ANK_REP_REGION"/>
    <property type="match status" value="17"/>
</dbReference>
<dbReference type="AlphaFoldDB" id="A0A8C2DCV5"/>
<evidence type="ECO:0000256" key="2">
    <source>
        <dbReference type="ARBA" id="ARBA00023043"/>
    </source>
</evidence>
<dbReference type="Pfam" id="PF13637">
    <property type="entry name" value="Ank_4"/>
    <property type="match status" value="2"/>
</dbReference>
<dbReference type="Proteomes" id="UP000694701">
    <property type="component" value="Unplaced"/>
</dbReference>
<dbReference type="SUPFAM" id="SSF48403">
    <property type="entry name" value="Ankyrin repeat"/>
    <property type="match status" value="3"/>
</dbReference>
<dbReference type="SMART" id="SM00248">
    <property type="entry name" value="ANK"/>
    <property type="match status" value="26"/>
</dbReference>
<feature type="repeat" description="ANK" evidence="3">
    <location>
        <begin position="415"/>
        <end position="449"/>
    </location>
</feature>
<feature type="repeat" description="ANK" evidence="3">
    <location>
        <begin position="450"/>
        <end position="490"/>
    </location>
</feature>
<feature type="repeat" description="ANK" evidence="3">
    <location>
        <begin position="643"/>
        <end position="675"/>
    </location>
</feature>
<feature type="repeat" description="ANK" evidence="3">
    <location>
        <begin position="518"/>
        <end position="550"/>
    </location>
</feature>
<accession>A0A8C2DCV5</accession>
<feature type="repeat" description="ANK" evidence="3">
    <location>
        <begin position="335"/>
        <end position="367"/>
    </location>
</feature>
<dbReference type="Ensembl" id="ENSCCRT00020027135.1">
    <property type="protein sequence ID" value="ENSCCRP00020024765.1"/>
    <property type="gene ID" value="ENSCCRG00020006686.1"/>
</dbReference>
<feature type="repeat" description="ANK" evidence="3">
    <location>
        <begin position="302"/>
        <end position="334"/>
    </location>
</feature>
<keyword evidence="1" id="KW-0677">Repeat</keyword>
<organism evidence="4 5">
    <name type="scientific">Cyprinus carpio</name>
    <name type="common">Common carp</name>
    <dbReference type="NCBI Taxonomy" id="7962"/>
    <lineage>
        <taxon>Eukaryota</taxon>
        <taxon>Metazoa</taxon>
        <taxon>Chordata</taxon>
        <taxon>Craniata</taxon>
        <taxon>Vertebrata</taxon>
        <taxon>Euteleostomi</taxon>
        <taxon>Actinopterygii</taxon>
        <taxon>Neopterygii</taxon>
        <taxon>Teleostei</taxon>
        <taxon>Ostariophysi</taxon>
        <taxon>Cypriniformes</taxon>
        <taxon>Cyprinidae</taxon>
        <taxon>Cyprininae</taxon>
        <taxon>Cyprinus</taxon>
    </lineage>
</organism>
<evidence type="ECO:0000313" key="4">
    <source>
        <dbReference type="Ensembl" id="ENSCCRP00020024765.1"/>
    </source>
</evidence>
<feature type="repeat" description="ANK" evidence="3">
    <location>
        <begin position="106"/>
        <end position="138"/>
    </location>
</feature>
<keyword evidence="2 3" id="KW-0040">ANK repeat</keyword>
<dbReference type="Pfam" id="PF12796">
    <property type="entry name" value="Ank_2"/>
    <property type="match status" value="7"/>
</dbReference>